<evidence type="ECO:0000313" key="3">
    <source>
        <dbReference type="Proteomes" id="UP001221898"/>
    </source>
</evidence>
<sequence length="106" mass="11832">MRVDRFTQRAKEPGTDARTDSRDSEDDGFSNGFLSLSEELGERLFSDGLRRPESLGEGGRWASPTEPDHSLHALCPKGKLFTPQTRSRCAGSWAERGSNDCRRFLA</sequence>
<feature type="compositionally biased region" description="Basic and acidic residues" evidence="1">
    <location>
        <begin position="45"/>
        <end position="54"/>
    </location>
</feature>
<accession>A0AAD7WR12</accession>
<dbReference type="AlphaFoldDB" id="A0AAD7WR12"/>
<feature type="region of interest" description="Disordered" evidence="1">
    <location>
        <begin position="45"/>
        <end position="68"/>
    </location>
</feature>
<feature type="region of interest" description="Disordered" evidence="1">
    <location>
        <begin position="1"/>
        <end position="32"/>
    </location>
</feature>
<proteinExistence type="predicted"/>
<keyword evidence="3" id="KW-1185">Reference proteome</keyword>
<protein>
    <submittedName>
        <fullName evidence="2">Uncharacterized protein</fullName>
    </submittedName>
</protein>
<dbReference type="EMBL" id="JAINUG010000049">
    <property type="protein sequence ID" value="KAJ8405194.1"/>
    <property type="molecule type" value="Genomic_DNA"/>
</dbReference>
<feature type="compositionally biased region" description="Basic and acidic residues" evidence="1">
    <location>
        <begin position="1"/>
        <end position="22"/>
    </location>
</feature>
<evidence type="ECO:0000256" key="1">
    <source>
        <dbReference type="SAM" id="MobiDB-lite"/>
    </source>
</evidence>
<name>A0AAD7WR12_9TELE</name>
<gene>
    <name evidence="2" type="ORF">AAFF_G00321850</name>
</gene>
<comment type="caution">
    <text evidence="2">The sequence shown here is derived from an EMBL/GenBank/DDBJ whole genome shotgun (WGS) entry which is preliminary data.</text>
</comment>
<organism evidence="2 3">
    <name type="scientific">Aldrovandia affinis</name>
    <dbReference type="NCBI Taxonomy" id="143900"/>
    <lineage>
        <taxon>Eukaryota</taxon>
        <taxon>Metazoa</taxon>
        <taxon>Chordata</taxon>
        <taxon>Craniata</taxon>
        <taxon>Vertebrata</taxon>
        <taxon>Euteleostomi</taxon>
        <taxon>Actinopterygii</taxon>
        <taxon>Neopterygii</taxon>
        <taxon>Teleostei</taxon>
        <taxon>Notacanthiformes</taxon>
        <taxon>Halosauridae</taxon>
        <taxon>Aldrovandia</taxon>
    </lineage>
</organism>
<reference evidence="2" key="1">
    <citation type="journal article" date="2023" name="Science">
        <title>Genome structures resolve the early diversification of teleost fishes.</title>
        <authorList>
            <person name="Parey E."/>
            <person name="Louis A."/>
            <person name="Montfort J."/>
            <person name="Bouchez O."/>
            <person name="Roques C."/>
            <person name="Iampietro C."/>
            <person name="Lluch J."/>
            <person name="Castinel A."/>
            <person name="Donnadieu C."/>
            <person name="Desvignes T."/>
            <person name="Floi Bucao C."/>
            <person name="Jouanno E."/>
            <person name="Wen M."/>
            <person name="Mejri S."/>
            <person name="Dirks R."/>
            <person name="Jansen H."/>
            <person name="Henkel C."/>
            <person name="Chen W.J."/>
            <person name="Zahm M."/>
            <person name="Cabau C."/>
            <person name="Klopp C."/>
            <person name="Thompson A.W."/>
            <person name="Robinson-Rechavi M."/>
            <person name="Braasch I."/>
            <person name="Lecointre G."/>
            <person name="Bobe J."/>
            <person name="Postlethwait J.H."/>
            <person name="Berthelot C."/>
            <person name="Roest Crollius H."/>
            <person name="Guiguen Y."/>
        </authorList>
    </citation>
    <scope>NUCLEOTIDE SEQUENCE</scope>
    <source>
        <strain evidence="2">NC1722</strain>
    </source>
</reference>
<dbReference type="Proteomes" id="UP001221898">
    <property type="component" value="Unassembled WGS sequence"/>
</dbReference>
<evidence type="ECO:0000313" key="2">
    <source>
        <dbReference type="EMBL" id="KAJ8405194.1"/>
    </source>
</evidence>